<dbReference type="GO" id="GO:0005634">
    <property type="term" value="C:nucleus"/>
    <property type="evidence" value="ECO:0007669"/>
    <property type="project" value="UniProtKB-SubCell"/>
</dbReference>
<evidence type="ECO:0000313" key="16">
    <source>
        <dbReference type="Proteomes" id="UP000261620"/>
    </source>
</evidence>
<keyword evidence="7 13" id="KW-0904">Protein phosphatase</keyword>
<evidence type="ECO:0000256" key="8">
    <source>
        <dbReference type="ARBA" id="ARBA00023242"/>
    </source>
</evidence>
<reference evidence="15" key="2">
    <citation type="submission" date="2025-09" db="UniProtKB">
        <authorList>
            <consortium name="Ensembl"/>
        </authorList>
    </citation>
    <scope>IDENTIFICATION</scope>
</reference>
<dbReference type="GO" id="GO:0043175">
    <property type="term" value="F:RNA polymerase core enzyme binding"/>
    <property type="evidence" value="ECO:0007669"/>
    <property type="project" value="UniProtKB-UniRule"/>
</dbReference>
<feature type="domain" description="RTR1-type" evidence="14">
    <location>
        <begin position="59"/>
        <end position="142"/>
    </location>
</feature>
<evidence type="ECO:0000256" key="4">
    <source>
        <dbReference type="ARBA" id="ARBA00022771"/>
    </source>
</evidence>
<comment type="subunit">
    <text evidence="13">Associates with the RNA polymerase II complex.</text>
</comment>
<name>A0A3Q3VXN3_MOLML</name>
<dbReference type="OMA" id="RTFKFTN"/>
<dbReference type="PROSITE" id="PS51479">
    <property type="entry name" value="ZF_RTR1"/>
    <property type="match status" value="1"/>
</dbReference>
<comment type="catalytic activity">
    <reaction evidence="11 13">
        <text>O-phospho-L-threonyl-[protein] + H2O = L-threonyl-[protein] + phosphate</text>
        <dbReference type="Rhea" id="RHEA:47004"/>
        <dbReference type="Rhea" id="RHEA-COMP:11060"/>
        <dbReference type="Rhea" id="RHEA-COMP:11605"/>
        <dbReference type="ChEBI" id="CHEBI:15377"/>
        <dbReference type="ChEBI" id="CHEBI:30013"/>
        <dbReference type="ChEBI" id="CHEBI:43474"/>
        <dbReference type="ChEBI" id="CHEBI:61977"/>
        <dbReference type="EC" id="3.1.3.16"/>
    </reaction>
</comment>
<keyword evidence="8 13" id="KW-0539">Nucleus</keyword>
<dbReference type="PANTHER" id="PTHR14732">
    <property type="entry name" value="RNA POLYMERASE II SUBUNIT B1 CTD PHOSPHATASE RPAP2-RELATED"/>
    <property type="match status" value="1"/>
</dbReference>
<keyword evidence="5 13" id="KW-0378">Hydrolase</keyword>
<evidence type="ECO:0000256" key="1">
    <source>
        <dbReference type="ARBA" id="ARBA00004123"/>
    </source>
</evidence>
<dbReference type="AlphaFoldDB" id="A0A3Q3VXN3"/>
<evidence type="ECO:0000256" key="5">
    <source>
        <dbReference type="ARBA" id="ARBA00022801"/>
    </source>
</evidence>
<reference evidence="15" key="1">
    <citation type="submission" date="2025-08" db="UniProtKB">
        <authorList>
            <consortium name="Ensembl"/>
        </authorList>
    </citation>
    <scope>IDENTIFICATION</scope>
</reference>
<dbReference type="Proteomes" id="UP000261620">
    <property type="component" value="Unplaced"/>
</dbReference>
<evidence type="ECO:0000256" key="3">
    <source>
        <dbReference type="ARBA" id="ARBA00022723"/>
    </source>
</evidence>
<dbReference type="PANTHER" id="PTHR14732:SF0">
    <property type="entry name" value="RNA POLYMERASE II SUBUNIT B1 CTD PHOSPHATASE RPAP2-RELATED"/>
    <property type="match status" value="1"/>
</dbReference>
<dbReference type="GO" id="GO:0005737">
    <property type="term" value="C:cytoplasm"/>
    <property type="evidence" value="ECO:0007669"/>
    <property type="project" value="TreeGrafter"/>
</dbReference>
<dbReference type="Ensembl" id="ENSMMOT00000008078.1">
    <property type="protein sequence ID" value="ENSMMOP00000007931.1"/>
    <property type="gene ID" value="ENSMMOG00000006165.1"/>
</dbReference>
<comment type="catalytic activity">
    <reaction evidence="10 13">
        <text>O-phospho-L-seryl-[protein] + H2O = L-seryl-[protein] + phosphate</text>
        <dbReference type="Rhea" id="RHEA:20629"/>
        <dbReference type="Rhea" id="RHEA-COMP:9863"/>
        <dbReference type="Rhea" id="RHEA-COMP:11604"/>
        <dbReference type="ChEBI" id="CHEBI:15377"/>
        <dbReference type="ChEBI" id="CHEBI:29999"/>
        <dbReference type="ChEBI" id="CHEBI:43474"/>
        <dbReference type="ChEBI" id="CHEBI:83421"/>
        <dbReference type="EC" id="3.1.3.16"/>
    </reaction>
</comment>
<evidence type="ECO:0000256" key="10">
    <source>
        <dbReference type="ARBA" id="ARBA00047761"/>
    </source>
</evidence>
<accession>A0A3Q3VXN3</accession>
<keyword evidence="4 13" id="KW-0863">Zinc-finger</keyword>
<evidence type="ECO:0000256" key="9">
    <source>
        <dbReference type="ARBA" id="ARBA00045547"/>
    </source>
</evidence>
<dbReference type="GO" id="GO:0008270">
    <property type="term" value="F:zinc ion binding"/>
    <property type="evidence" value="ECO:0007669"/>
    <property type="project" value="UniProtKB-KW"/>
</dbReference>
<dbReference type="EC" id="3.1.3.16" evidence="13"/>
<organism evidence="15 16">
    <name type="scientific">Mola mola</name>
    <name type="common">Ocean sunfish</name>
    <name type="synonym">Tetraodon mola</name>
    <dbReference type="NCBI Taxonomy" id="94237"/>
    <lineage>
        <taxon>Eukaryota</taxon>
        <taxon>Metazoa</taxon>
        <taxon>Chordata</taxon>
        <taxon>Craniata</taxon>
        <taxon>Vertebrata</taxon>
        <taxon>Euteleostomi</taxon>
        <taxon>Actinopterygii</taxon>
        <taxon>Neopterygii</taxon>
        <taxon>Teleostei</taxon>
        <taxon>Neoteleostei</taxon>
        <taxon>Acanthomorphata</taxon>
        <taxon>Eupercaria</taxon>
        <taxon>Tetraodontiformes</taxon>
        <taxon>Molidae</taxon>
        <taxon>Mola</taxon>
    </lineage>
</organism>
<dbReference type="InterPro" id="IPR039693">
    <property type="entry name" value="Rtr1/RPAP2"/>
</dbReference>
<dbReference type="Pfam" id="PF04181">
    <property type="entry name" value="RPAP2_Rtr1"/>
    <property type="match status" value="1"/>
</dbReference>
<dbReference type="Gene3D" id="1.25.40.820">
    <property type="match status" value="1"/>
</dbReference>
<protein>
    <recommendedName>
        <fullName evidence="13">RNA polymerase II subunit B1 CTD phosphatase RPAP2 homolog</fullName>
        <ecNumber evidence="13">3.1.3.16</ecNumber>
    </recommendedName>
</protein>
<dbReference type="InterPro" id="IPR038534">
    <property type="entry name" value="Rtr1/RPAP2_sf"/>
</dbReference>
<evidence type="ECO:0000259" key="14">
    <source>
        <dbReference type="PROSITE" id="PS51479"/>
    </source>
</evidence>
<dbReference type="InterPro" id="IPR007308">
    <property type="entry name" value="Rtr1/RPAP2_dom"/>
</dbReference>
<sequence length="307" mass="34614">MLLFVTGGKRAKAVTVEEEARRRESLKEALVENLALEKRALKVVESLLEDSVAEDFLVDCARLITPANYSDAVEERSIAKLCGYPICPNKLGKVLNQKYKISTKTNKVYDITERKCFCSNFCYKASKEFELQISNTPLWLKCHESPPSIRLVKKGDGGSFGEEVMLSDGRLQEQDIEDTLRMKDPVLPLVDSNAQHLIQKRITVEKLTSCLKNIVGPLRLTMSDISSDLNNLVRTFKFTNTNIIHKTPEWRLIAIVLLHLLSEVSPLVREALEMPASVEYLNTLLEQLGLCQQDLLSLVNVFKAPAH</sequence>
<comment type="subcellular location">
    <subcellularLocation>
        <location evidence="1 13">Nucleus</location>
    </subcellularLocation>
</comment>
<keyword evidence="3 13" id="KW-0479">Metal-binding</keyword>
<keyword evidence="6 13" id="KW-0862">Zinc</keyword>
<evidence type="ECO:0000256" key="13">
    <source>
        <dbReference type="RuleBase" id="RU367080"/>
    </source>
</evidence>
<evidence type="ECO:0000256" key="6">
    <source>
        <dbReference type="ARBA" id="ARBA00022833"/>
    </source>
</evidence>
<dbReference type="STRING" id="94237.ENSMMOP00000007931"/>
<evidence type="ECO:0000256" key="7">
    <source>
        <dbReference type="ARBA" id="ARBA00022912"/>
    </source>
</evidence>
<keyword evidence="16" id="KW-1185">Reference proteome</keyword>
<evidence type="ECO:0000313" key="15">
    <source>
        <dbReference type="Ensembl" id="ENSMMOP00000007931.1"/>
    </source>
</evidence>
<comment type="similarity">
    <text evidence="2 12 13">Belongs to the RPAP2 family.</text>
</comment>
<dbReference type="GO" id="GO:0008420">
    <property type="term" value="F:RNA polymerase II CTD heptapeptide repeat phosphatase activity"/>
    <property type="evidence" value="ECO:0007669"/>
    <property type="project" value="UniProtKB-UniRule"/>
</dbReference>
<evidence type="ECO:0000256" key="12">
    <source>
        <dbReference type="PROSITE-ProRule" id="PRU00812"/>
    </source>
</evidence>
<evidence type="ECO:0000256" key="2">
    <source>
        <dbReference type="ARBA" id="ARBA00005676"/>
    </source>
</evidence>
<evidence type="ECO:0000256" key="11">
    <source>
        <dbReference type="ARBA" id="ARBA00048336"/>
    </source>
</evidence>
<proteinExistence type="inferred from homology"/>
<comment type="function">
    <text evidence="9">Protein phosphatase that displays CTD phosphatase activity and regulates transcription of snRNA genes. Recognizes and binds phosphorylated 'Ser-7' of the C-terminal heptapeptide repeat domain (CTD) of the largest RNA polymerase II subunit POLR2A, and mediates dephosphorylation of 'Ser-5' of the CTD, thereby promoting transcription of snRNA genes. Downstream of EIF2AK3/PERK, dephosphorylates ERN1, a sensor for the endoplasmic reticulum unfolded protein response (UPR), to abort failed ER-stress adaptation and trigger apoptosis.</text>
</comment>